<organism evidence="2 3">
    <name type="scientific">Gracilimonas sediminicola</name>
    <dbReference type="NCBI Taxonomy" id="2952158"/>
    <lineage>
        <taxon>Bacteria</taxon>
        <taxon>Pseudomonadati</taxon>
        <taxon>Balneolota</taxon>
        <taxon>Balneolia</taxon>
        <taxon>Balneolales</taxon>
        <taxon>Balneolaceae</taxon>
        <taxon>Gracilimonas</taxon>
    </lineage>
</organism>
<dbReference type="Proteomes" id="UP001139125">
    <property type="component" value="Unassembled WGS sequence"/>
</dbReference>
<dbReference type="EMBL" id="JANDBC010000001">
    <property type="protein sequence ID" value="MCP9289989.1"/>
    <property type="molecule type" value="Genomic_DNA"/>
</dbReference>
<keyword evidence="1" id="KW-0812">Transmembrane</keyword>
<name>A0A9X2L0M2_9BACT</name>
<feature type="transmembrane region" description="Helical" evidence="1">
    <location>
        <begin position="71"/>
        <end position="92"/>
    </location>
</feature>
<comment type="caution">
    <text evidence="2">The sequence shown here is derived from an EMBL/GenBank/DDBJ whole genome shotgun (WGS) entry which is preliminary data.</text>
</comment>
<keyword evidence="1" id="KW-1133">Transmembrane helix</keyword>
<evidence type="ECO:0000313" key="2">
    <source>
        <dbReference type="EMBL" id="MCP9289989.1"/>
    </source>
</evidence>
<reference evidence="2" key="1">
    <citation type="submission" date="2022-06" db="EMBL/GenBank/DDBJ databases">
        <title>Gracilimonas sp. CAU 1638 isolated from sea sediment.</title>
        <authorList>
            <person name="Kim W."/>
        </authorList>
    </citation>
    <scope>NUCLEOTIDE SEQUENCE</scope>
    <source>
        <strain evidence="2">CAU 1638</strain>
    </source>
</reference>
<accession>A0A9X2L0M2</accession>
<proteinExistence type="predicted"/>
<sequence length="112" mass="11986">MGLPLHKRISRGVKKALRAVGKTAGGDNTAGEAIHGVLDWLPVPNQPLGKLLKAVLSGDWNEAKAEVGKLLTVRNVVALLITVPVLMGWVTIDEIKEGFKVFSKILELVNGV</sequence>
<dbReference type="RefSeq" id="WP_255131643.1">
    <property type="nucleotide sequence ID" value="NZ_JANDBC010000001.1"/>
</dbReference>
<gene>
    <name evidence="2" type="ORF">NM125_00185</name>
</gene>
<evidence type="ECO:0000256" key="1">
    <source>
        <dbReference type="SAM" id="Phobius"/>
    </source>
</evidence>
<evidence type="ECO:0000313" key="3">
    <source>
        <dbReference type="Proteomes" id="UP001139125"/>
    </source>
</evidence>
<protein>
    <submittedName>
        <fullName evidence="2">Uncharacterized protein</fullName>
    </submittedName>
</protein>
<dbReference type="AlphaFoldDB" id="A0A9X2L0M2"/>
<keyword evidence="1" id="KW-0472">Membrane</keyword>
<keyword evidence="3" id="KW-1185">Reference proteome</keyword>